<feature type="domain" description="SusD-like N-terminal" evidence="7">
    <location>
        <begin position="54"/>
        <end position="198"/>
    </location>
</feature>
<evidence type="ECO:0000313" key="10">
    <source>
        <dbReference type="Proteomes" id="UP000095725"/>
    </source>
</evidence>
<dbReference type="InterPro" id="IPR012944">
    <property type="entry name" value="SusD_RagB_dom"/>
</dbReference>
<dbReference type="InterPro" id="IPR033985">
    <property type="entry name" value="SusD-like_N"/>
</dbReference>
<keyword evidence="3" id="KW-0732">Signal</keyword>
<gene>
    <name evidence="8" type="ORF">ERS852558_01830</name>
    <name evidence="9" type="ORF">F2Y35_20045</name>
</gene>
<dbReference type="Proteomes" id="UP000095725">
    <property type="component" value="Unassembled WGS sequence"/>
</dbReference>
<dbReference type="AlphaFoldDB" id="A0A174TIU0"/>
<evidence type="ECO:0000256" key="3">
    <source>
        <dbReference type="ARBA" id="ARBA00022729"/>
    </source>
</evidence>
<keyword evidence="4" id="KW-0472">Membrane</keyword>
<reference evidence="8 10" key="1">
    <citation type="submission" date="2015-09" db="EMBL/GenBank/DDBJ databases">
        <authorList>
            <consortium name="Pathogen Informatics"/>
        </authorList>
    </citation>
    <scope>NUCLEOTIDE SEQUENCE [LARGE SCALE GENOMIC DNA]</scope>
    <source>
        <strain evidence="8 10">2789STDY5834946</strain>
    </source>
</reference>
<evidence type="ECO:0000256" key="2">
    <source>
        <dbReference type="ARBA" id="ARBA00006275"/>
    </source>
</evidence>
<dbReference type="SUPFAM" id="SSF48452">
    <property type="entry name" value="TPR-like"/>
    <property type="match status" value="1"/>
</dbReference>
<protein>
    <submittedName>
        <fullName evidence="8">RagB/SusD domain protein</fullName>
    </submittedName>
    <submittedName>
        <fullName evidence="9">RagB/SusD family nutrient uptake outer membrane protein</fullName>
    </submittedName>
</protein>
<dbReference type="RefSeq" id="WP_005683009.1">
    <property type="nucleotide sequence ID" value="NZ_CABMOQ010000025.1"/>
</dbReference>
<dbReference type="Gene3D" id="1.25.40.390">
    <property type="match status" value="1"/>
</dbReference>
<evidence type="ECO:0000313" key="11">
    <source>
        <dbReference type="Proteomes" id="UP000491168"/>
    </source>
</evidence>
<reference evidence="9 11" key="2">
    <citation type="journal article" date="2019" name="Nat. Med.">
        <title>A library of human gut bacterial isolates paired with longitudinal multiomics data enables mechanistic microbiome research.</title>
        <authorList>
            <person name="Poyet M."/>
            <person name="Groussin M."/>
            <person name="Gibbons S.M."/>
            <person name="Avila-Pacheco J."/>
            <person name="Jiang X."/>
            <person name="Kearney S.M."/>
            <person name="Perrotta A.R."/>
            <person name="Berdy B."/>
            <person name="Zhao S."/>
            <person name="Lieberman T.D."/>
            <person name="Swanson P.K."/>
            <person name="Smith M."/>
            <person name="Roesemann S."/>
            <person name="Alexander J.E."/>
            <person name="Rich S.A."/>
            <person name="Livny J."/>
            <person name="Vlamakis H."/>
            <person name="Clish C."/>
            <person name="Bullock K."/>
            <person name="Deik A."/>
            <person name="Scott J."/>
            <person name="Pierce K.A."/>
            <person name="Xavier R.J."/>
            <person name="Alm E.J."/>
        </authorList>
    </citation>
    <scope>NUCLEOTIDE SEQUENCE [LARGE SCALE GENOMIC DNA]</scope>
    <source>
        <strain evidence="9 11">BIOML-A21</strain>
    </source>
</reference>
<organism evidence="8 10">
    <name type="scientific">Bacteroides caccae</name>
    <dbReference type="NCBI Taxonomy" id="47678"/>
    <lineage>
        <taxon>Bacteria</taxon>
        <taxon>Pseudomonadati</taxon>
        <taxon>Bacteroidota</taxon>
        <taxon>Bacteroidia</taxon>
        <taxon>Bacteroidales</taxon>
        <taxon>Bacteroidaceae</taxon>
        <taxon>Bacteroides</taxon>
    </lineage>
</organism>
<feature type="domain" description="RagB/SusD" evidence="6">
    <location>
        <begin position="322"/>
        <end position="459"/>
    </location>
</feature>
<dbReference type="GO" id="GO:0009279">
    <property type="term" value="C:cell outer membrane"/>
    <property type="evidence" value="ECO:0007669"/>
    <property type="project" value="UniProtKB-SubCell"/>
</dbReference>
<comment type="subcellular location">
    <subcellularLocation>
        <location evidence="1">Cell outer membrane</location>
    </subcellularLocation>
</comment>
<dbReference type="EMBL" id="VVYF01000024">
    <property type="protein sequence ID" value="KAA5487058.1"/>
    <property type="molecule type" value="Genomic_DNA"/>
</dbReference>
<dbReference type="InterPro" id="IPR011990">
    <property type="entry name" value="TPR-like_helical_dom_sf"/>
</dbReference>
<accession>A0A174TIU0</accession>
<sequence>MIKKFIYIFTAISGILAGVSSCSLDIPPADQYSDPDAITNVSTARSLLTSAYLLYPHYEYELSILGDDFCQTSITGKDMSQKNLYLWQDNSITSFAETIWLEYYNTIASCNTLLERVDNIVLENASEESAKAAIISECKALKALCYFNLLRLFAPAYDKDPQADGIVLKERLGLEFPKRSSIEDCVSAIRTLLTEAADTENAPEKNGWLSQTAVYYLLAELELYAGQYGQAAIYAEKILEQATDDMFTVAGYKRLWETASCKERIFAFYTAKSYYADIQFNETSGDYFALNPQIVYGEEDIRKTYNVYPFEMEGEQRNLLGKYNKVNKDSESIQYINIMRYAGAYFIATEAYSRMVGKEDVAIRKLNEYLAACQATTLDEGLTGNALLQAIHLEKMKEFAGEGILYFDLKRLHSGSLSRLAKWGSSEDVKIESSDYRWCFPIPRSEYKYNENMTQNEGWPLNR</sequence>
<evidence type="ECO:0000256" key="1">
    <source>
        <dbReference type="ARBA" id="ARBA00004442"/>
    </source>
</evidence>
<dbReference type="Proteomes" id="UP000491168">
    <property type="component" value="Unassembled WGS sequence"/>
</dbReference>
<evidence type="ECO:0000259" key="6">
    <source>
        <dbReference type="Pfam" id="PF07980"/>
    </source>
</evidence>
<dbReference type="GeneID" id="75111436"/>
<keyword evidence="5" id="KW-0998">Cell outer membrane</keyword>
<evidence type="ECO:0000256" key="4">
    <source>
        <dbReference type="ARBA" id="ARBA00023136"/>
    </source>
</evidence>
<dbReference type="EMBL" id="CZBL01000006">
    <property type="protein sequence ID" value="CUQ09973.1"/>
    <property type="molecule type" value="Genomic_DNA"/>
</dbReference>
<evidence type="ECO:0000313" key="9">
    <source>
        <dbReference type="EMBL" id="KAA5487058.1"/>
    </source>
</evidence>
<proteinExistence type="inferred from homology"/>
<dbReference type="Pfam" id="PF07980">
    <property type="entry name" value="SusD_RagB"/>
    <property type="match status" value="1"/>
</dbReference>
<comment type="similarity">
    <text evidence="2">Belongs to the SusD family.</text>
</comment>
<dbReference type="Pfam" id="PF14322">
    <property type="entry name" value="SusD-like_3"/>
    <property type="match status" value="1"/>
</dbReference>
<dbReference type="PROSITE" id="PS51257">
    <property type="entry name" value="PROKAR_LIPOPROTEIN"/>
    <property type="match status" value="1"/>
</dbReference>
<name>A0A174TIU0_9BACE</name>
<evidence type="ECO:0000256" key="5">
    <source>
        <dbReference type="ARBA" id="ARBA00023237"/>
    </source>
</evidence>
<evidence type="ECO:0000259" key="7">
    <source>
        <dbReference type="Pfam" id="PF14322"/>
    </source>
</evidence>
<evidence type="ECO:0000313" key="8">
    <source>
        <dbReference type="EMBL" id="CUQ09973.1"/>
    </source>
</evidence>